<dbReference type="SUPFAM" id="SSF88946">
    <property type="entry name" value="Sigma2 domain of RNA polymerase sigma factors"/>
    <property type="match status" value="1"/>
</dbReference>
<evidence type="ECO:0000256" key="2">
    <source>
        <dbReference type="ARBA" id="ARBA00023015"/>
    </source>
</evidence>
<keyword evidence="5" id="KW-0804">Transcription</keyword>
<keyword evidence="3" id="KW-0731">Sigma factor</keyword>
<dbReference type="Gene3D" id="1.10.1740.10">
    <property type="match status" value="1"/>
</dbReference>
<dbReference type="NCBIfam" id="TIGR02983">
    <property type="entry name" value="SigE-fam_strep"/>
    <property type="match status" value="1"/>
</dbReference>
<feature type="domain" description="RNA polymerase sigma factor 70 region 4 type 2" evidence="7">
    <location>
        <begin position="123"/>
        <end position="175"/>
    </location>
</feature>
<keyword evidence="4" id="KW-0238">DNA-binding</keyword>
<dbReference type="PANTHER" id="PTHR43133:SF50">
    <property type="entry name" value="ECF RNA POLYMERASE SIGMA FACTOR SIGM"/>
    <property type="match status" value="1"/>
</dbReference>
<evidence type="ECO:0000256" key="3">
    <source>
        <dbReference type="ARBA" id="ARBA00023082"/>
    </source>
</evidence>
<dbReference type="InterPro" id="IPR039425">
    <property type="entry name" value="RNA_pol_sigma-70-like"/>
</dbReference>
<proteinExistence type="inferred from homology"/>
<dbReference type="InterPro" id="IPR013324">
    <property type="entry name" value="RNA_pol_sigma_r3/r4-like"/>
</dbReference>
<dbReference type="CDD" id="cd06171">
    <property type="entry name" value="Sigma70_r4"/>
    <property type="match status" value="1"/>
</dbReference>
<comment type="caution">
    <text evidence="8">The sequence shown here is derived from an EMBL/GenBank/DDBJ whole genome shotgun (WGS) entry which is preliminary data.</text>
</comment>
<evidence type="ECO:0000256" key="5">
    <source>
        <dbReference type="ARBA" id="ARBA00023163"/>
    </source>
</evidence>
<evidence type="ECO:0000259" key="6">
    <source>
        <dbReference type="Pfam" id="PF04542"/>
    </source>
</evidence>
<dbReference type="SUPFAM" id="SSF88659">
    <property type="entry name" value="Sigma3 and sigma4 domains of RNA polymerase sigma factors"/>
    <property type="match status" value="1"/>
</dbReference>
<sequence>MSAAVLAARAAPGSAREHVSAPPLDLGSFVAAQGPALVRLARALLRDPHRAEDVVQDVLARAVLRWGSIERADDPVAYVKRMVVNASISSTRLAFRRTERAADPAALPETGVPDGAAAHAERDLLLRLLRRLPDKQRSALVLRHYEGLPDEEIAELLGCSRATVRSNAHRGLATLRTLLQQEEVGGGR</sequence>
<dbReference type="InterPro" id="IPR036388">
    <property type="entry name" value="WH-like_DNA-bd_sf"/>
</dbReference>
<dbReference type="PANTHER" id="PTHR43133">
    <property type="entry name" value="RNA POLYMERASE ECF-TYPE SIGMA FACTO"/>
    <property type="match status" value="1"/>
</dbReference>
<evidence type="ECO:0000256" key="1">
    <source>
        <dbReference type="ARBA" id="ARBA00010641"/>
    </source>
</evidence>
<keyword evidence="2" id="KW-0805">Transcription regulation</keyword>
<evidence type="ECO:0000313" key="9">
    <source>
        <dbReference type="Proteomes" id="UP001501195"/>
    </source>
</evidence>
<organism evidence="8 9">
    <name type="scientific">Kineococcus glutinatus</name>
    <dbReference type="NCBI Taxonomy" id="1070872"/>
    <lineage>
        <taxon>Bacteria</taxon>
        <taxon>Bacillati</taxon>
        <taxon>Actinomycetota</taxon>
        <taxon>Actinomycetes</taxon>
        <taxon>Kineosporiales</taxon>
        <taxon>Kineosporiaceae</taxon>
        <taxon>Kineococcus</taxon>
    </lineage>
</organism>
<dbReference type="Proteomes" id="UP001501195">
    <property type="component" value="Unassembled WGS sequence"/>
</dbReference>
<dbReference type="NCBIfam" id="TIGR02937">
    <property type="entry name" value="sigma70-ECF"/>
    <property type="match status" value="1"/>
</dbReference>
<evidence type="ECO:0000256" key="4">
    <source>
        <dbReference type="ARBA" id="ARBA00023125"/>
    </source>
</evidence>
<dbReference type="EMBL" id="BAABIL010000265">
    <property type="protein sequence ID" value="GAA4978831.1"/>
    <property type="molecule type" value="Genomic_DNA"/>
</dbReference>
<evidence type="ECO:0000313" key="8">
    <source>
        <dbReference type="EMBL" id="GAA4978831.1"/>
    </source>
</evidence>
<dbReference type="InterPro" id="IPR013249">
    <property type="entry name" value="RNA_pol_sigma70_r4_t2"/>
</dbReference>
<dbReference type="Gene3D" id="1.10.10.10">
    <property type="entry name" value="Winged helix-like DNA-binding domain superfamily/Winged helix DNA-binding domain"/>
    <property type="match status" value="1"/>
</dbReference>
<accession>A0ABP9HVG4</accession>
<name>A0ABP9HVG4_9ACTN</name>
<keyword evidence="9" id="KW-1185">Reference proteome</keyword>
<evidence type="ECO:0000259" key="7">
    <source>
        <dbReference type="Pfam" id="PF08281"/>
    </source>
</evidence>
<dbReference type="Pfam" id="PF08281">
    <property type="entry name" value="Sigma70_r4_2"/>
    <property type="match status" value="1"/>
</dbReference>
<dbReference type="InterPro" id="IPR007627">
    <property type="entry name" value="RNA_pol_sigma70_r2"/>
</dbReference>
<comment type="similarity">
    <text evidence="1">Belongs to the sigma-70 factor family. ECF subfamily.</text>
</comment>
<protein>
    <submittedName>
        <fullName evidence="8">SigE family RNA polymerase sigma factor</fullName>
    </submittedName>
</protein>
<dbReference type="InterPro" id="IPR013325">
    <property type="entry name" value="RNA_pol_sigma_r2"/>
</dbReference>
<gene>
    <name evidence="8" type="ORF">GCM10023225_19270</name>
</gene>
<dbReference type="InterPro" id="IPR014325">
    <property type="entry name" value="RNA_pol_sigma-E_actinobac"/>
</dbReference>
<dbReference type="InterPro" id="IPR014284">
    <property type="entry name" value="RNA_pol_sigma-70_dom"/>
</dbReference>
<reference evidence="9" key="1">
    <citation type="journal article" date="2019" name="Int. J. Syst. Evol. Microbiol.">
        <title>The Global Catalogue of Microorganisms (GCM) 10K type strain sequencing project: providing services to taxonomists for standard genome sequencing and annotation.</title>
        <authorList>
            <consortium name="The Broad Institute Genomics Platform"/>
            <consortium name="The Broad Institute Genome Sequencing Center for Infectious Disease"/>
            <person name="Wu L."/>
            <person name="Ma J."/>
        </authorList>
    </citation>
    <scope>NUCLEOTIDE SEQUENCE [LARGE SCALE GENOMIC DNA]</scope>
    <source>
        <strain evidence="9">JCM 18126</strain>
    </source>
</reference>
<dbReference type="Pfam" id="PF04542">
    <property type="entry name" value="Sigma70_r2"/>
    <property type="match status" value="1"/>
</dbReference>
<feature type="domain" description="RNA polymerase sigma-70 region 2" evidence="6">
    <location>
        <begin position="31"/>
        <end position="92"/>
    </location>
</feature>